<dbReference type="Proteomes" id="UP000887565">
    <property type="component" value="Unplaced"/>
</dbReference>
<organism evidence="2 3">
    <name type="scientific">Romanomermis culicivorax</name>
    <name type="common">Nematode worm</name>
    <dbReference type="NCBI Taxonomy" id="13658"/>
    <lineage>
        <taxon>Eukaryota</taxon>
        <taxon>Metazoa</taxon>
        <taxon>Ecdysozoa</taxon>
        <taxon>Nematoda</taxon>
        <taxon>Enoplea</taxon>
        <taxon>Dorylaimia</taxon>
        <taxon>Mermithida</taxon>
        <taxon>Mermithoidea</taxon>
        <taxon>Mermithidae</taxon>
        <taxon>Romanomermis</taxon>
    </lineage>
</organism>
<feature type="region of interest" description="Disordered" evidence="1">
    <location>
        <begin position="1"/>
        <end position="88"/>
    </location>
</feature>
<evidence type="ECO:0000313" key="3">
    <source>
        <dbReference type="WBParaSite" id="nRc.2.0.1.t11248-RA"/>
    </source>
</evidence>
<dbReference type="WBParaSite" id="nRc.2.0.1.t11248-RA">
    <property type="protein sequence ID" value="nRc.2.0.1.t11248-RA"/>
    <property type="gene ID" value="nRc.2.0.1.g11248"/>
</dbReference>
<sequence length="88" mass="9086">MISKSKVVDDWGGARQVTDSPVKAKSNKPGVGHHHSDGTGAPKSAHHGHKVSKNAGGSKKLGKKAHTDAPSTVKPAVTVSEEPEDTTD</sequence>
<reference evidence="3" key="1">
    <citation type="submission" date="2022-11" db="UniProtKB">
        <authorList>
            <consortium name="WormBaseParasite"/>
        </authorList>
    </citation>
    <scope>IDENTIFICATION</scope>
</reference>
<proteinExistence type="predicted"/>
<keyword evidence="2" id="KW-1185">Reference proteome</keyword>
<dbReference type="AlphaFoldDB" id="A0A915IBT9"/>
<protein>
    <submittedName>
        <fullName evidence="3">Uncharacterized protein</fullName>
    </submittedName>
</protein>
<accession>A0A915IBT9</accession>
<evidence type="ECO:0000313" key="2">
    <source>
        <dbReference type="Proteomes" id="UP000887565"/>
    </source>
</evidence>
<evidence type="ECO:0000256" key="1">
    <source>
        <dbReference type="SAM" id="MobiDB-lite"/>
    </source>
</evidence>
<name>A0A915IBT9_ROMCU</name>